<evidence type="ECO:0000256" key="1">
    <source>
        <dbReference type="SAM" id="Coils"/>
    </source>
</evidence>
<dbReference type="PROSITE" id="PS50181">
    <property type="entry name" value="FBOX"/>
    <property type="match status" value="1"/>
</dbReference>
<dbReference type="PANTHER" id="PTHR13252:SF9">
    <property type="entry name" value="F-BOX ONLY PROTEIN 28"/>
    <property type="match status" value="1"/>
</dbReference>
<dbReference type="GO" id="GO:0000209">
    <property type="term" value="P:protein polyubiquitination"/>
    <property type="evidence" value="ECO:0007669"/>
    <property type="project" value="TreeGrafter"/>
</dbReference>
<accession>A0A7I8VZF7</accession>
<evidence type="ECO:0000313" key="5">
    <source>
        <dbReference type="Proteomes" id="UP000549394"/>
    </source>
</evidence>
<dbReference type="InterPro" id="IPR001810">
    <property type="entry name" value="F-box_dom"/>
</dbReference>
<organism evidence="4 5">
    <name type="scientific">Dimorphilus gyrociliatus</name>
    <dbReference type="NCBI Taxonomy" id="2664684"/>
    <lineage>
        <taxon>Eukaryota</taxon>
        <taxon>Metazoa</taxon>
        <taxon>Spiralia</taxon>
        <taxon>Lophotrochozoa</taxon>
        <taxon>Annelida</taxon>
        <taxon>Polychaeta</taxon>
        <taxon>Polychaeta incertae sedis</taxon>
        <taxon>Dinophilidae</taxon>
        <taxon>Dimorphilus</taxon>
    </lineage>
</organism>
<dbReference type="InterPro" id="IPR036047">
    <property type="entry name" value="F-box-like_dom_sf"/>
</dbReference>
<dbReference type="AlphaFoldDB" id="A0A7I8VZF7"/>
<protein>
    <submittedName>
        <fullName evidence="4">DgyrCDS8484</fullName>
    </submittedName>
</protein>
<gene>
    <name evidence="4" type="ORF">DGYR_LOCUS8080</name>
</gene>
<keyword evidence="1" id="KW-0175">Coiled coil</keyword>
<evidence type="ECO:0000313" key="4">
    <source>
        <dbReference type="EMBL" id="CAD5119904.1"/>
    </source>
</evidence>
<dbReference type="EMBL" id="CAJFCJ010000011">
    <property type="protein sequence ID" value="CAD5119904.1"/>
    <property type="molecule type" value="Genomic_DNA"/>
</dbReference>
<evidence type="ECO:0000256" key="2">
    <source>
        <dbReference type="SAM" id="MobiDB-lite"/>
    </source>
</evidence>
<dbReference type="OrthoDB" id="5860767at2759"/>
<dbReference type="InterPro" id="IPR039719">
    <property type="entry name" value="FBXO28"/>
</dbReference>
<feature type="region of interest" description="Disordered" evidence="2">
    <location>
        <begin position="263"/>
        <end position="284"/>
    </location>
</feature>
<feature type="coiled-coil region" evidence="1">
    <location>
        <begin position="227"/>
        <end position="261"/>
    </location>
</feature>
<evidence type="ECO:0000259" key="3">
    <source>
        <dbReference type="PROSITE" id="PS50181"/>
    </source>
</evidence>
<dbReference type="Proteomes" id="UP000549394">
    <property type="component" value="Unassembled WGS sequence"/>
</dbReference>
<reference evidence="4 5" key="1">
    <citation type="submission" date="2020-08" db="EMBL/GenBank/DDBJ databases">
        <authorList>
            <person name="Hejnol A."/>
        </authorList>
    </citation>
    <scope>NUCLEOTIDE SEQUENCE [LARGE SCALE GENOMIC DNA]</scope>
</reference>
<name>A0A7I8VZF7_9ANNE</name>
<sequence length="284" mass="33115">MKFDELPLDVKRLILRYMTYDETARLRQVSKEFNVIGQQHLNAGFKQVTKRHSALVHRIKSILPRRESERRNHALSRHNEILTAVETRISLLNMTIMKHVTANQCCFIAGKVLDEFNTVFDQIECSINSSRPIARSHEILTELRDISSMAMEHFDEHIVPLLKKKLLTESSKLKRNIDISSLTEVKSFSENYFDHHEHLVRWSTTVAALRAKVNSFTSICQQNKVQVKLQREQIRRLESTVRQQQDQINTLLEKLNSKQLESSLGKRSCTESDKGPQKKRWKIA</sequence>
<feature type="domain" description="F-box" evidence="3">
    <location>
        <begin position="1"/>
        <end position="48"/>
    </location>
</feature>
<dbReference type="SUPFAM" id="SSF81383">
    <property type="entry name" value="F-box domain"/>
    <property type="match status" value="1"/>
</dbReference>
<dbReference type="PANTHER" id="PTHR13252">
    <property type="entry name" value="F-BOX ONLY PROTEIN 28"/>
    <property type="match status" value="1"/>
</dbReference>
<comment type="caution">
    <text evidence="4">The sequence shown here is derived from an EMBL/GenBank/DDBJ whole genome shotgun (WGS) entry which is preliminary data.</text>
</comment>
<keyword evidence="5" id="KW-1185">Reference proteome</keyword>
<proteinExistence type="predicted"/>
<dbReference type="Pfam" id="PF00646">
    <property type="entry name" value="F-box"/>
    <property type="match status" value="1"/>
</dbReference>